<dbReference type="InterPro" id="IPR002646">
    <property type="entry name" value="PolA_pol_head_dom"/>
</dbReference>
<dbReference type="Gene3D" id="1.10.3090.10">
    <property type="entry name" value="cca-adding enzyme, domain 2"/>
    <property type="match status" value="1"/>
</dbReference>
<evidence type="ECO:0000313" key="12">
    <source>
        <dbReference type="Proteomes" id="UP000315440"/>
    </source>
</evidence>
<dbReference type="EC" id="2.7.7.19" evidence="11"/>
<evidence type="ECO:0000256" key="6">
    <source>
        <dbReference type="ARBA" id="ARBA00022741"/>
    </source>
</evidence>
<feature type="domain" description="tRNA nucleotidyltransferase/poly(A) polymerase RNA and SrmB- binding" evidence="10">
    <location>
        <begin position="183"/>
        <end position="241"/>
    </location>
</feature>
<comment type="similarity">
    <text evidence="8">Belongs to the tRNA nucleotidyltransferase/poly(A) polymerase family.</text>
</comment>
<dbReference type="PANTHER" id="PTHR46173:SF1">
    <property type="entry name" value="CCA TRNA NUCLEOTIDYLTRANSFERASE 1, MITOCHONDRIAL"/>
    <property type="match status" value="1"/>
</dbReference>
<dbReference type="GO" id="GO:0046872">
    <property type="term" value="F:metal ion binding"/>
    <property type="evidence" value="ECO:0007669"/>
    <property type="project" value="UniProtKB-KW"/>
</dbReference>
<dbReference type="EMBL" id="SJPQ01000001">
    <property type="protein sequence ID" value="TWT90557.1"/>
    <property type="molecule type" value="Genomic_DNA"/>
</dbReference>
<dbReference type="PANTHER" id="PTHR46173">
    <property type="entry name" value="CCA TRNA NUCLEOTIDYLTRANSFERASE 1, MITOCHONDRIAL"/>
    <property type="match status" value="1"/>
</dbReference>
<keyword evidence="4 11" id="KW-0548">Nucleotidyltransferase</keyword>
<evidence type="ECO:0000313" key="11">
    <source>
        <dbReference type="EMBL" id="TWT90557.1"/>
    </source>
</evidence>
<dbReference type="Pfam" id="PF01743">
    <property type="entry name" value="PolyA_pol"/>
    <property type="match status" value="1"/>
</dbReference>
<dbReference type="RefSeq" id="WP_146397532.1">
    <property type="nucleotide sequence ID" value="NZ_SJPQ01000001.1"/>
</dbReference>
<keyword evidence="2 8" id="KW-0808">Transferase</keyword>
<dbReference type="Gene3D" id="3.30.460.10">
    <property type="entry name" value="Beta Polymerase, domain 2"/>
    <property type="match status" value="1"/>
</dbReference>
<evidence type="ECO:0000256" key="8">
    <source>
        <dbReference type="RuleBase" id="RU003953"/>
    </source>
</evidence>
<dbReference type="GO" id="GO:0000049">
    <property type="term" value="F:tRNA binding"/>
    <property type="evidence" value="ECO:0007669"/>
    <property type="project" value="TreeGrafter"/>
</dbReference>
<dbReference type="InterPro" id="IPR043519">
    <property type="entry name" value="NT_sf"/>
</dbReference>
<dbReference type="CDD" id="cd05398">
    <property type="entry name" value="NT_ClassII-CCAase"/>
    <property type="match status" value="1"/>
</dbReference>
<evidence type="ECO:0000256" key="3">
    <source>
        <dbReference type="ARBA" id="ARBA00022694"/>
    </source>
</evidence>
<organism evidence="11 12">
    <name type="scientific">Pseudobythopirellula maris</name>
    <dbReference type="NCBI Taxonomy" id="2527991"/>
    <lineage>
        <taxon>Bacteria</taxon>
        <taxon>Pseudomonadati</taxon>
        <taxon>Planctomycetota</taxon>
        <taxon>Planctomycetia</taxon>
        <taxon>Pirellulales</taxon>
        <taxon>Lacipirellulaceae</taxon>
        <taxon>Pseudobythopirellula</taxon>
    </lineage>
</organism>
<gene>
    <name evidence="11" type="ORF">Mal64_09500</name>
</gene>
<dbReference type="AlphaFoldDB" id="A0A5C5ZU11"/>
<evidence type="ECO:0000256" key="1">
    <source>
        <dbReference type="ARBA" id="ARBA00001946"/>
    </source>
</evidence>
<dbReference type="InterPro" id="IPR032828">
    <property type="entry name" value="PolyA_RNA-bd"/>
</dbReference>
<evidence type="ECO:0000256" key="2">
    <source>
        <dbReference type="ARBA" id="ARBA00022679"/>
    </source>
</evidence>
<keyword evidence="5" id="KW-0479">Metal-binding</keyword>
<proteinExistence type="inferred from homology"/>
<comment type="cofactor">
    <cofactor evidence="1">
        <name>Mg(2+)</name>
        <dbReference type="ChEBI" id="CHEBI:18420"/>
    </cofactor>
</comment>
<keyword evidence="8" id="KW-0694">RNA-binding</keyword>
<keyword evidence="12" id="KW-1185">Reference proteome</keyword>
<comment type="caution">
    <text evidence="11">The sequence shown here is derived from an EMBL/GenBank/DDBJ whole genome shotgun (WGS) entry which is preliminary data.</text>
</comment>
<evidence type="ECO:0000256" key="4">
    <source>
        <dbReference type="ARBA" id="ARBA00022695"/>
    </source>
</evidence>
<dbReference type="Proteomes" id="UP000315440">
    <property type="component" value="Unassembled WGS sequence"/>
</dbReference>
<keyword evidence="6" id="KW-0547">Nucleotide-binding</keyword>
<feature type="domain" description="Poly A polymerase head" evidence="9">
    <location>
        <begin position="29"/>
        <end position="156"/>
    </location>
</feature>
<dbReference type="SUPFAM" id="SSF81891">
    <property type="entry name" value="Poly A polymerase C-terminal region-like"/>
    <property type="match status" value="1"/>
</dbReference>
<keyword evidence="7" id="KW-0460">Magnesium</keyword>
<dbReference type="GO" id="GO:0000166">
    <property type="term" value="F:nucleotide binding"/>
    <property type="evidence" value="ECO:0007669"/>
    <property type="project" value="UniProtKB-KW"/>
</dbReference>
<reference evidence="11 12" key="1">
    <citation type="submission" date="2019-02" db="EMBL/GenBank/DDBJ databases">
        <title>Deep-cultivation of Planctomycetes and their phenomic and genomic characterization uncovers novel biology.</title>
        <authorList>
            <person name="Wiegand S."/>
            <person name="Jogler M."/>
            <person name="Boedeker C."/>
            <person name="Pinto D."/>
            <person name="Vollmers J."/>
            <person name="Rivas-Marin E."/>
            <person name="Kohn T."/>
            <person name="Peeters S.H."/>
            <person name="Heuer A."/>
            <person name="Rast P."/>
            <person name="Oberbeckmann S."/>
            <person name="Bunk B."/>
            <person name="Jeske O."/>
            <person name="Meyerdierks A."/>
            <person name="Storesund J.E."/>
            <person name="Kallscheuer N."/>
            <person name="Luecker S."/>
            <person name="Lage O.M."/>
            <person name="Pohl T."/>
            <person name="Merkel B.J."/>
            <person name="Hornburger P."/>
            <person name="Mueller R.-W."/>
            <person name="Bruemmer F."/>
            <person name="Labrenz M."/>
            <person name="Spormann A.M."/>
            <person name="Op Den Camp H."/>
            <person name="Overmann J."/>
            <person name="Amann R."/>
            <person name="Jetten M.S.M."/>
            <person name="Mascher T."/>
            <person name="Medema M.H."/>
            <person name="Devos D.P."/>
            <person name="Kaster A.-K."/>
            <person name="Ovreas L."/>
            <person name="Rohde M."/>
            <person name="Galperin M.Y."/>
            <person name="Jogler C."/>
        </authorList>
    </citation>
    <scope>NUCLEOTIDE SEQUENCE [LARGE SCALE GENOMIC DNA]</scope>
    <source>
        <strain evidence="11 12">Mal64</strain>
    </source>
</reference>
<evidence type="ECO:0000259" key="9">
    <source>
        <dbReference type="Pfam" id="PF01743"/>
    </source>
</evidence>
<dbReference type="OrthoDB" id="9805698at2"/>
<sequence length="413" mass="44260">MTETNSAQRDFALEVVRTLRGADHQALWAGGCVRDALLGKQPKDYDVATDATPDRVREVFGRRRTLAIGASFGVITVLGPKPKAGSPKIDPIEVATFRTDGGYADGRRPESVSYTTAEHDAERRDFTINGLFFDPVESRVIDYVGGEQDLRAGVVRAIGEADRRFDEDKLRMLRAVRFAATLGFRVDPETMEAVGRRAAELTAVSAERIGAETRRMLVDTHRSEALRLLSETGLMALVLPPLGGADAKTLAERRAVAERLSAPTLELALAACLDQVAKPEAIAATARALRFTTKESQAAAWIVRHAPLVAGAAEAPWSAVQPWLATSHGADAVALAEATAGAATEGSLYCRERLAWPSERLDPPPLLGGAELIALGMRPGPGFAELIGRVRAAQLDGEIETAEQAVALVEGQR</sequence>
<dbReference type="GO" id="GO:1990817">
    <property type="term" value="F:poly(A) RNA polymerase activity"/>
    <property type="evidence" value="ECO:0007669"/>
    <property type="project" value="UniProtKB-EC"/>
</dbReference>
<protein>
    <submittedName>
        <fullName evidence="11">tRNA nucleotidyltransferase/poly(A) polymerase</fullName>
        <ecNumber evidence="11">2.7.7.19</ecNumber>
    </submittedName>
</protein>
<evidence type="ECO:0000256" key="5">
    <source>
        <dbReference type="ARBA" id="ARBA00022723"/>
    </source>
</evidence>
<dbReference type="InterPro" id="IPR050264">
    <property type="entry name" value="Bact_CCA-adding_enz_type3_sf"/>
</dbReference>
<dbReference type="Pfam" id="PF12627">
    <property type="entry name" value="PolyA_pol_RNAbd"/>
    <property type="match status" value="1"/>
</dbReference>
<evidence type="ECO:0000259" key="10">
    <source>
        <dbReference type="Pfam" id="PF12627"/>
    </source>
</evidence>
<keyword evidence="3" id="KW-0819">tRNA processing</keyword>
<name>A0A5C5ZU11_9BACT</name>
<evidence type="ECO:0000256" key="7">
    <source>
        <dbReference type="ARBA" id="ARBA00022842"/>
    </source>
</evidence>
<dbReference type="SUPFAM" id="SSF81301">
    <property type="entry name" value="Nucleotidyltransferase"/>
    <property type="match status" value="1"/>
</dbReference>
<accession>A0A5C5ZU11</accession>
<dbReference type="GO" id="GO:0008033">
    <property type="term" value="P:tRNA processing"/>
    <property type="evidence" value="ECO:0007669"/>
    <property type="project" value="UniProtKB-KW"/>
</dbReference>